<feature type="compositionally biased region" description="Pro residues" evidence="7">
    <location>
        <begin position="680"/>
        <end position="691"/>
    </location>
</feature>
<dbReference type="Pfam" id="PF00250">
    <property type="entry name" value="Forkhead"/>
    <property type="match status" value="1"/>
</dbReference>
<dbReference type="PANTHER" id="PTHR45881">
    <property type="entry name" value="CHECKPOINT SUPPRESSOR 1-LIKE, ISOFORM A-RELATED"/>
    <property type="match status" value="1"/>
</dbReference>
<dbReference type="InterPro" id="IPR036390">
    <property type="entry name" value="WH_DNA-bd_sf"/>
</dbReference>
<keyword evidence="2" id="KW-0805">Transcription regulation</keyword>
<feature type="compositionally biased region" description="Acidic residues" evidence="7">
    <location>
        <begin position="854"/>
        <end position="870"/>
    </location>
</feature>
<dbReference type="SUPFAM" id="SSF49879">
    <property type="entry name" value="SMAD/FHA domain"/>
    <property type="match status" value="1"/>
</dbReference>
<dbReference type="STRING" id="4999.A0A1Y1UFP5"/>
<feature type="region of interest" description="Disordered" evidence="7">
    <location>
        <begin position="673"/>
        <end position="697"/>
    </location>
</feature>
<feature type="compositionally biased region" description="Polar residues" evidence="7">
    <location>
        <begin position="154"/>
        <end position="172"/>
    </location>
</feature>
<feature type="compositionally biased region" description="Low complexity" evidence="7">
    <location>
        <begin position="1332"/>
        <end position="1359"/>
    </location>
</feature>
<dbReference type="Pfam" id="PF00498">
    <property type="entry name" value="FHA"/>
    <property type="match status" value="1"/>
</dbReference>
<keyword evidence="11" id="KW-1185">Reference proteome</keyword>
<dbReference type="Gene3D" id="2.60.200.20">
    <property type="match status" value="1"/>
</dbReference>
<evidence type="ECO:0000256" key="5">
    <source>
        <dbReference type="ARBA" id="ARBA00023242"/>
    </source>
</evidence>
<dbReference type="InterPro" id="IPR000253">
    <property type="entry name" value="FHA_dom"/>
</dbReference>
<dbReference type="RefSeq" id="XP_021870437.1">
    <property type="nucleotide sequence ID" value="XM_022014137.1"/>
</dbReference>
<protein>
    <recommendedName>
        <fullName evidence="12">Fork-head domain-containing protein</fullName>
    </recommendedName>
</protein>
<feature type="domain" description="FHA" evidence="8">
    <location>
        <begin position="692"/>
        <end position="743"/>
    </location>
</feature>
<dbReference type="InterPro" id="IPR030456">
    <property type="entry name" value="TF_fork_head_CS_2"/>
</dbReference>
<accession>A0A1Y1UFP5</accession>
<feature type="DNA-binding region" description="Fork-head" evidence="6">
    <location>
        <begin position="1163"/>
        <end position="1260"/>
    </location>
</feature>
<dbReference type="PROSITE" id="PS00658">
    <property type="entry name" value="FORK_HEAD_2"/>
    <property type="match status" value="1"/>
</dbReference>
<keyword evidence="4" id="KW-0804">Transcription</keyword>
<feature type="compositionally biased region" description="Low complexity" evidence="7">
    <location>
        <begin position="1"/>
        <end position="24"/>
    </location>
</feature>
<feature type="compositionally biased region" description="Low complexity" evidence="7">
    <location>
        <begin position="960"/>
        <end position="970"/>
    </location>
</feature>
<feature type="region of interest" description="Disordered" evidence="7">
    <location>
        <begin position="853"/>
        <end position="1071"/>
    </location>
</feature>
<feature type="region of interest" description="Disordered" evidence="7">
    <location>
        <begin position="551"/>
        <end position="591"/>
    </location>
</feature>
<evidence type="ECO:0000256" key="3">
    <source>
        <dbReference type="ARBA" id="ARBA00023125"/>
    </source>
</evidence>
<evidence type="ECO:0000256" key="6">
    <source>
        <dbReference type="PROSITE-ProRule" id="PRU00089"/>
    </source>
</evidence>
<comment type="caution">
    <text evidence="10">The sequence shown here is derived from an EMBL/GenBank/DDBJ whole genome shotgun (WGS) entry which is preliminary data.</text>
</comment>
<feature type="region of interest" description="Disordered" evidence="7">
    <location>
        <begin position="605"/>
        <end position="625"/>
    </location>
</feature>
<dbReference type="GO" id="GO:0000981">
    <property type="term" value="F:DNA-binding transcription factor activity, RNA polymerase II-specific"/>
    <property type="evidence" value="ECO:0007669"/>
    <property type="project" value="TreeGrafter"/>
</dbReference>
<evidence type="ECO:0000256" key="2">
    <source>
        <dbReference type="ARBA" id="ARBA00023015"/>
    </source>
</evidence>
<evidence type="ECO:0000256" key="4">
    <source>
        <dbReference type="ARBA" id="ARBA00023163"/>
    </source>
</evidence>
<evidence type="ECO:0000313" key="11">
    <source>
        <dbReference type="Proteomes" id="UP000193218"/>
    </source>
</evidence>
<feature type="region of interest" description="Disordered" evidence="7">
    <location>
        <begin position="1332"/>
        <end position="1393"/>
    </location>
</feature>
<dbReference type="GeneID" id="33555945"/>
<feature type="compositionally biased region" description="Basic and acidic residues" evidence="7">
    <location>
        <begin position="551"/>
        <end position="578"/>
    </location>
</feature>
<sequence length="1694" mass="178514">MHTRESSTPSEFSLLSSLDNLTLSPNTESTDDSSSSLRPPNTLRLPFPAGPRFNPSSVELSHVSGSTGSRVPSGSTSQSGNRTESEYEIILLPSPDQRKRTVPAPDRQATAKTPTKSKPKGEGKVKGKAKSGGKKDEDIIAVGNELDPDATPRKPNTSKGKGTRATKISTSLKAEAKSKQPKADVKDDPFDSSPVEVSAPVSTDSTKTHRKTRRGGKRNRARVERAQVRSILQPLDNDSTPTSSPQLEPVRPSLISGFKKALSSSSASHDVASDITSTPDDEEDSEDGASRFLDEGELEGMGRGNSPAVTPVKRNPRVLSSVMSTDDAKSSIDSFLSGDPVFMADKANKLRFWQALCVELGLVEVPTDLPDLPVIPPSETSTFPEPKHIVPTFDLPSSLNQARTILKGNAHVNLADYLETRKTAAPPYKHLLYPSERSMKRYTSKQKRFVPLPSVKEEWLEPLLKDFGFKHRRELSVTKTEPKPAYYKLQFGDDVTGFSYYVRTLSVMIGRGWPLMFSRLVQDKDKDGAKGEEGCVEAGEGVPVVQVEEKAAADSVKEEVAEDGHELERQAEQGKDEQPEPQLANDASDIPAIDVSEPVAEVMVPESGTLESNDIKEGSESSASELAKIEADVTMLEPLPEPSTIDADPRTEDALAPADAALMSGDEAVKLEPGLFEDLGPPPPPPPPPPSKSKESLSHVDVDLGLLKSVSRNHAKIAYWAGLGCFCLEILGRNGAWVDDRYYVKGSTVPLAQASQIQIATRIFSFILPPSALASPSPSPYGFDATPRDTEHALEDVPYPYNLPPGQVGYAEFYGEPGPGPSSQMNMAAQIPPTFNAFAAPDGYGLGIGISNGDDWDDSWDSDEDADSWDEESRQSRERRRRKKQQEAHEEENDEDDDDEEDEQEEEEEDDDDDGEDEGEEEAEGEDEGGDDGGENRIEKSAKPAKRPVGRPKKVKSDKAPGGAAAAAAATEEDETDGKAGKGGKASKKPVKAKAAPDDEDVEAASETGDPSPAKSKKKKGGKAKTEDESGPTKKKEQGKKKRASIAEASATPAEPPAPVEGETKPEVPAGPTTLAAAEAAVVPTSTATAAQNKIQAAAGAASATSAEIPRPFFCTELNETPGRPGHIIVNVPIPPSGAGPRPPPGPLIGLDGKPFIGPPPLKPTATFATIIHRALLYLPRGRGTLGEVCNWVAGEWEWFRLNVDAGWQNSIRHNLSLNKAFLKVPRIPEDDPESKGSVWIIDPHEGPAFEEKQRRDAMKNVGKDKNPDLKRERDRIKTEERARKQRDLAVEAAQARAAAVAHANAQRAKAQAQGQAAKPASAVTAAAAATTSGNTGGSAASTPTASTSNATSNAAQRPVPRPAQPAQPVQARAHAAKPNGAPSSKGQLPPKTKVAVSIQALTPAIRAKSVIDTTDAAGNLLPFACDGVTLVLDPGTFGHLTSDIIDKLTLLGATAAVDVLSAWVMNRKKNQAARAAAQQANKANLNASTTTATTGKGALTAAAKTGTTPANGHRPGSTASSASSAAPLQPKEGPKKVIPGPTKPLPGPAPPGASLTKVISMIAEVANAKGDVNTVGPNAGALLRYIRVVGVDIDLKVAEKIWATGEVPPLPPKKPPGVAGAAGTTARPGAGGNGGKPGMSSTTTTTTTSAGANASAASSAATGGSTGAAGVAIKRKADDVTEDTSKKQKVDAK</sequence>
<dbReference type="InterPro" id="IPR008984">
    <property type="entry name" value="SMAD_FHA_dom_sf"/>
</dbReference>
<feature type="compositionally biased region" description="Basic and acidic residues" evidence="7">
    <location>
        <begin position="174"/>
        <end position="189"/>
    </location>
</feature>
<dbReference type="EMBL" id="NBSH01000008">
    <property type="protein sequence ID" value="ORX36336.1"/>
    <property type="molecule type" value="Genomic_DNA"/>
</dbReference>
<feature type="compositionally biased region" description="Basic and acidic residues" evidence="7">
    <location>
        <begin position="1024"/>
        <end position="1036"/>
    </location>
</feature>
<dbReference type="PANTHER" id="PTHR45881:SF1">
    <property type="entry name" value="FORK HEAD PROTEIN HOMOLOG 2"/>
    <property type="match status" value="1"/>
</dbReference>
<feature type="compositionally biased region" description="Polar residues" evidence="7">
    <location>
        <begin position="236"/>
        <end position="246"/>
    </location>
</feature>
<dbReference type="SMART" id="SM00339">
    <property type="entry name" value="FH"/>
    <property type="match status" value="1"/>
</dbReference>
<dbReference type="GO" id="GO:0000978">
    <property type="term" value="F:RNA polymerase II cis-regulatory region sequence-specific DNA binding"/>
    <property type="evidence" value="ECO:0007669"/>
    <property type="project" value="TreeGrafter"/>
</dbReference>
<dbReference type="OrthoDB" id="5954824at2759"/>
<dbReference type="InterPro" id="IPR001766">
    <property type="entry name" value="Fork_head_dom"/>
</dbReference>
<dbReference type="InterPro" id="IPR036388">
    <property type="entry name" value="WH-like_DNA-bd_sf"/>
</dbReference>
<dbReference type="PROSITE" id="PS50039">
    <property type="entry name" value="FORK_HEAD_3"/>
    <property type="match status" value="1"/>
</dbReference>
<feature type="compositionally biased region" description="Low complexity" evidence="7">
    <location>
        <begin position="1639"/>
        <end position="1664"/>
    </location>
</feature>
<dbReference type="Gene3D" id="1.10.10.10">
    <property type="entry name" value="Winged helix-like DNA-binding domain superfamily/Winged helix DNA-binding domain"/>
    <property type="match status" value="1"/>
</dbReference>
<dbReference type="Proteomes" id="UP000193218">
    <property type="component" value="Unassembled WGS sequence"/>
</dbReference>
<feature type="compositionally biased region" description="Polar residues" evidence="7">
    <location>
        <begin position="54"/>
        <end position="82"/>
    </location>
</feature>
<feature type="region of interest" description="Disordered" evidence="7">
    <location>
        <begin position="1505"/>
        <end position="1553"/>
    </location>
</feature>
<evidence type="ECO:0000256" key="7">
    <source>
        <dbReference type="SAM" id="MobiDB-lite"/>
    </source>
</evidence>
<dbReference type="PROSITE" id="PS50006">
    <property type="entry name" value="FHA_DOMAIN"/>
    <property type="match status" value="1"/>
</dbReference>
<feature type="compositionally biased region" description="Basic residues" evidence="7">
    <location>
        <begin position="208"/>
        <end position="220"/>
    </location>
</feature>
<comment type="subcellular location">
    <subcellularLocation>
        <location evidence="1 6">Nucleus</location>
    </subcellularLocation>
</comment>
<dbReference type="GO" id="GO:0005634">
    <property type="term" value="C:nucleus"/>
    <property type="evidence" value="ECO:0007669"/>
    <property type="project" value="UniProtKB-SubCell"/>
</dbReference>
<feature type="compositionally biased region" description="Acidic residues" evidence="7">
    <location>
        <begin position="889"/>
        <end position="933"/>
    </location>
</feature>
<dbReference type="InParanoid" id="A0A1Y1UFP5"/>
<feature type="compositionally biased region" description="Basic residues" evidence="7">
    <location>
        <begin position="943"/>
        <end position="956"/>
    </location>
</feature>
<feature type="region of interest" description="Disordered" evidence="7">
    <location>
        <begin position="1"/>
        <end position="324"/>
    </location>
</feature>
<name>A0A1Y1UFP5_9TREE</name>
<feature type="domain" description="Fork-head" evidence="9">
    <location>
        <begin position="1163"/>
        <end position="1260"/>
    </location>
</feature>
<feature type="region of interest" description="Disordered" evidence="7">
    <location>
        <begin position="1606"/>
        <end position="1670"/>
    </location>
</feature>
<gene>
    <name evidence="10" type="ORF">BD324DRAFT_609010</name>
</gene>
<feature type="compositionally biased region" description="Low complexity" evidence="7">
    <location>
        <begin position="1617"/>
        <end position="1629"/>
    </location>
</feature>
<evidence type="ECO:0000259" key="8">
    <source>
        <dbReference type="PROSITE" id="PS50006"/>
    </source>
</evidence>
<feature type="compositionally biased region" description="Low complexity" evidence="7">
    <location>
        <begin position="263"/>
        <end position="278"/>
    </location>
</feature>
<organism evidence="10 11">
    <name type="scientific">Kockovaella imperatae</name>
    <dbReference type="NCBI Taxonomy" id="4999"/>
    <lineage>
        <taxon>Eukaryota</taxon>
        <taxon>Fungi</taxon>
        <taxon>Dikarya</taxon>
        <taxon>Basidiomycota</taxon>
        <taxon>Agaricomycotina</taxon>
        <taxon>Tremellomycetes</taxon>
        <taxon>Tremellales</taxon>
        <taxon>Cuniculitremaceae</taxon>
        <taxon>Kockovaella</taxon>
    </lineage>
</organism>
<feature type="region of interest" description="Disordered" evidence="7">
    <location>
        <begin position="1246"/>
        <end position="1290"/>
    </location>
</feature>
<evidence type="ECO:0000313" key="10">
    <source>
        <dbReference type="EMBL" id="ORX36336.1"/>
    </source>
</evidence>
<proteinExistence type="predicted"/>
<keyword evidence="3 6" id="KW-0238">DNA-binding</keyword>
<evidence type="ECO:0008006" key="12">
    <source>
        <dbReference type="Google" id="ProtNLM"/>
    </source>
</evidence>
<feature type="compositionally biased region" description="Pro residues" evidence="7">
    <location>
        <begin position="1542"/>
        <end position="1552"/>
    </location>
</feature>
<evidence type="ECO:0000256" key="1">
    <source>
        <dbReference type="ARBA" id="ARBA00004123"/>
    </source>
</evidence>
<dbReference type="CDD" id="cd00059">
    <property type="entry name" value="FH_FOX"/>
    <property type="match status" value="1"/>
</dbReference>
<feature type="compositionally biased region" description="Polar residues" evidence="7">
    <location>
        <begin position="25"/>
        <end position="39"/>
    </location>
</feature>
<dbReference type="PRINTS" id="PR00053">
    <property type="entry name" value="FORKHEAD"/>
</dbReference>
<dbReference type="SUPFAM" id="SSF46785">
    <property type="entry name" value="Winged helix' DNA-binding domain"/>
    <property type="match status" value="1"/>
</dbReference>
<evidence type="ECO:0000259" key="9">
    <source>
        <dbReference type="PROSITE" id="PS50039"/>
    </source>
</evidence>
<reference evidence="10 11" key="1">
    <citation type="submission" date="2017-03" db="EMBL/GenBank/DDBJ databases">
        <title>Widespread Adenine N6-methylation of Active Genes in Fungi.</title>
        <authorList>
            <consortium name="DOE Joint Genome Institute"/>
            <person name="Mondo S.J."/>
            <person name="Dannebaum R.O."/>
            <person name="Kuo R.C."/>
            <person name="Louie K.B."/>
            <person name="Bewick A.J."/>
            <person name="Labutti K."/>
            <person name="Haridas S."/>
            <person name="Kuo A."/>
            <person name="Salamov A."/>
            <person name="Ahrendt S.R."/>
            <person name="Lau R."/>
            <person name="Bowen B.P."/>
            <person name="Lipzen A."/>
            <person name="Sullivan W."/>
            <person name="Andreopoulos W.B."/>
            <person name="Clum A."/>
            <person name="Lindquist E."/>
            <person name="Daum C."/>
            <person name="Northen T.R."/>
            <person name="Ramamoorthy G."/>
            <person name="Schmitz R.J."/>
            <person name="Gryganskyi A."/>
            <person name="Culley D."/>
            <person name="Magnuson J."/>
            <person name="James T.Y."/>
            <person name="O'Malley M.A."/>
            <person name="Stajich J.E."/>
            <person name="Spatafora J.W."/>
            <person name="Visel A."/>
            <person name="Grigoriev I.V."/>
        </authorList>
    </citation>
    <scope>NUCLEOTIDE SEQUENCE [LARGE SCALE GENOMIC DNA]</scope>
    <source>
        <strain evidence="10 11">NRRL Y-17943</strain>
    </source>
</reference>
<keyword evidence="5 6" id="KW-0539">Nucleus</keyword>